<dbReference type="AlphaFoldDB" id="A0AAV5KT43"/>
<evidence type="ECO:0000313" key="2">
    <source>
        <dbReference type="EMBL" id="GKV27819.1"/>
    </source>
</evidence>
<evidence type="ECO:0000313" key="3">
    <source>
        <dbReference type="Proteomes" id="UP001054252"/>
    </source>
</evidence>
<keyword evidence="3" id="KW-1185">Reference proteome</keyword>
<reference evidence="2 3" key="1">
    <citation type="journal article" date="2021" name="Commun. Biol.">
        <title>The genome of Shorea leprosula (Dipterocarpaceae) highlights the ecological relevance of drought in aseasonal tropical rainforests.</title>
        <authorList>
            <person name="Ng K.K.S."/>
            <person name="Kobayashi M.J."/>
            <person name="Fawcett J.A."/>
            <person name="Hatakeyama M."/>
            <person name="Paape T."/>
            <person name="Ng C.H."/>
            <person name="Ang C.C."/>
            <person name="Tnah L.H."/>
            <person name="Lee C.T."/>
            <person name="Nishiyama T."/>
            <person name="Sese J."/>
            <person name="O'Brien M.J."/>
            <person name="Copetti D."/>
            <person name="Mohd Noor M.I."/>
            <person name="Ong R.C."/>
            <person name="Putra M."/>
            <person name="Sireger I.Z."/>
            <person name="Indrioko S."/>
            <person name="Kosugi Y."/>
            <person name="Izuno A."/>
            <person name="Isagi Y."/>
            <person name="Lee S.L."/>
            <person name="Shimizu K.K."/>
        </authorList>
    </citation>
    <scope>NUCLEOTIDE SEQUENCE [LARGE SCALE GENOMIC DNA]</scope>
    <source>
        <strain evidence="2">214</strain>
    </source>
</reference>
<dbReference type="Proteomes" id="UP001054252">
    <property type="component" value="Unassembled WGS sequence"/>
</dbReference>
<gene>
    <name evidence="2" type="ORF">SLEP1_g36943</name>
</gene>
<proteinExistence type="predicted"/>
<dbReference type="EMBL" id="BPVZ01000077">
    <property type="protein sequence ID" value="GKV27819.1"/>
    <property type="molecule type" value="Genomic_DNA"/>
</dbReference>
<feature type="compositionally biased region" description="Basic and acidic residues" evidence="1">
    <location>
        <begin position="65"/>
        <end position="78"/>
    </location>
</feature>
<sequence length="78" mass="8610">MCRSVWVGGGEDGIVEGGEQVAGYGDLLMDQVGEERRGTDDTWNGEKEDLMSNRAVAMRQSNRVQRKESREVGGVVEH</sequence>
<accession>A0AAV5KT43</accession>
<protein>
    <submittedName>
        <fullName evidence="2">Uncharacterized protein</fullName>
    </submittedName>
</protein>
<evidence type="ECO:0000256" key="1">
    <source>
        <dbReference type="SAM" id="MobiDB-lite"/>
    </source>
</evidence>
<feature type="region of interest" description="Disordered" evidence="1">
    <location>
        <begin position="58"/>
        <end position="78"/>
    </location>
</feature>
<organism evidence="2 3">
    <name type="scientific">Rubroshorea leprosula</name>
    <dbReference type="NCBI Taxonomy" id="152421"/>
    <lineage>
        <taxon>Eukaryota</taxon>
        <taxon>Viridiplantae</taxon>
        <taxon>Streptophyta</taxon>
        <taxon>Embryophyta</taxon>
        <taxon>Tracheophyta</taxon>
        <taxon>Spermatophyta</taxon>
        <taxon>Magnoliopsida</taxon>
        <taxon>eudicotyledons</taxon>
        <taxon>Gunneridae</taxon>
        <taxon>Pentapetalae</taxon>
        <taxon>rosids</taxon>
        <taxon>malvids</taxon>
        <taxon>Malvales</taxon>
        <taxon>Dipterocarpaceae</taxon>
        <taxon>Rubroshorea</taxon>
    </lineage>
</organism>
<comment type="caution">
    <text evidence="2">The sequence shown here is derived from an EMBL/GenBank/DDBJ whole genome shotgun (WGS) entry which is preliminary data.</text>
</comment>
<name>A0AAV5KT43_9ROSI</name>